<dbReference type="AlphaFoldDB" id="A0A2B4SNK8"/>
<gene>
    <name evidence="15" type="primary">fut11</name>
    <name evidence="15" type="ORF">AWC38_SpisGene3725</name>
</gene>
<comment type="subcellular location">
    <subcellularLocation>
        <location evidence="11">Golgi apparatus</location>
        <location evidence="11">Golgi stack membrane</location>
        <topology evidence="11">Single-pass type II membrane protein</topology>
    </subcellularLocation>
    <subcellularLocation>
        <location evidence="1">Membrane</location>
        <topology evidence="1">Single-pass membrane protein</topology>
    </subcellularLocation>
</comment>
<feature type="domain" description="Fucosyltransferase C-terminal" evidence="13">
    <location>
        <begin position="216"/>
        <end position="402"/>
    </location>
</feature>
<evidence type="ECO:0000256" key="5">
    <source>
        <dbReference type="ARBA" id="ARBA00022679"/>
    </source>
</evidence>
<keyword evidence="5 11" id="KW-0808">Transferase</keyword>
<name>A0A2B4SNK8_STYPI</name>
<evidence type="ECO:0000256" key="10">
    <source>
        <dbReference type="ARBA" id="ARBA00023180"/>
    </source>
</evidence>
<dbReference type="PANTHER" id="PTHR11929">
    <property type="entry name" value="ALPHA- 1,3 -FUCOSYLTRANSFERASE"/>
    <property type="match status" value="1"/>
</dbReference>
<proteinExistence type="inferred from homology"/>
<evidence type="ECO:0000256" key="1">
    <source>
        <dbReference type="ARBA" id="ARBA00004167"/>
    </source>
</evidence>
<evidence type="ECO:0000256" key="9">
    <source>
        <dbReference type="ARBA" id="ARBA00023136"/>
    </source>
</evidence>
<evidence type="ECO:0000256" key="11">
    <source>
        <dbReference type="RuleBase" id="RU003832"/>
    </source>
</evidence>
<keyword evidence="9" id="KW-0472">Membrane</keyword>
<keyword evidence="7" id="KW-0735">Signal-anchor</keyword>
<reference evidence="16" key="1">
    <citation type="journal article" date="2017" name="bioRxiv">
        <title>Comparative analysis of the genomes of Stylophora pistillata and Acropora digitifera provides evidence for extensive differences between species of corals.</title>
        <authorList>
            <person name="Voolstra C.R."/>
            <person name="Li Y."/>
            <person name="Liew Y.J."/>
            <person name="Baumgarten S."/>
            <person name="Zoccola D."/>
            <person name="Flot J.-F."/>
            <person name="Tambutte S."/>
            <person name="Allemand D."/>
            <person name="Aranda M."/>
        </authorList>
    </citation>
    <scope>NUCLEOTIDE SEQUENCE [LARGE SCALE GENOMIC DNA]</scope>
</reference>
<evidence type="ECO:0000256" key="8">
    <source>
        <dbReference type="ARBA" id="ARBA00022989"/>
    </source>
</evidence>
<evidence type="ECO:0000259" key="14">
    <source>
        <dbReference type="Pfam" id="PF17039"/>
    </source>
</evidence>
<evidence type="ECO:0000256" key="12">
    <source>
        <dbReference type="SAM" id="SignalP"/>
    </source>
</evidence>
<dbReference type="InterPro" id="IPR031481">
    <property type="entry name" value="Glyco_tran_10_N"/>
</dbReference>
<dbReference type="GO" id="GO:0046920">
    <property type="term" value="F:alpha-(1-&gt;3)-fucosyltransferase activity"/>
    <property type="evidence" value="ECO:0007669"/>
    <property type="project" value="TreeGrafter"/>
</dbReference>
<dbReference type="OrthoDB" id="427096at2759"/>
<dbReference type="InterPro" id="IPR001503">
    <property type="entry name" value="Glyco_trans_10"/>
</dbReference>
<keyword evidence="8" id="KW-1133">Transmembrane helix</keyword>
<feature type="chain" id="PRO_5012676681" description="Fucosyltransferase" evidence="12">
    <location>
        <begin position="18"/>
        <end position="425"/>
    </location>
</feature>
<keyword evidence="6 11" id="KW-0812">Transmembrane</keyword>
<dbReference type="GO" id="GO:0032580">
    <property type="term" value="C:Golgi cisterna membrane"/>
    <property type="evidence" value="ECO:0007669"/>
    <property type="project" value="UniProtKB-SubCell"/>
</dbReference>
<dbReference type="InterPro" id="IPR055270">
    <property type="entry name" value="Glyco_tran_10_C"/>
</dbReference>
<feature type="signal peptide" evidence="12">
    <location>
        <begin position="1"/>
        <end position="17"/>
    </location>
</feature>
<sequence length="425" mass="48341">MYAVLLVIAALTTSISSLPLEYDVSQLPIGRAFFAAGREKLETNYFPSNDVSTPKAPLAVWRTTTDGMAEPTKESSRLKILAAKINTQRGINVTKRGTETKRWLIVYWSTFFGRRLNLHKTFDKRDCPVSCEWTSDQSRAKEADAFLVHGRDPRPDPPINTVPWILQTRENPIYTPILKNASFMSKFSYLKSYRLDSDFPDPSVLLPGVQPPVPFKNKTGLIMAAFSNCEAVRTEYMRQLMKFVKVDSFGACLKNNNGLVGRYGKNKQGTDFRDAKSILARQYKLTLVFFNQDCDYFVDAQLHHARDAGSVLVVMATDKPDEFLPGPYLNGSVIKVRDFKSPQLLAEYLKYLSNNETEYNKYLEWKRKGYGDITRTAIGNFWMPKYPLYCQVCVAMSKGKGHKESLKPFPCKARQFEDWGITKGA</sequence>
<dbReference type="InterPro" id="IPR038577">
    <property type="entry name" value="GT10-like_C_sf"/>
</dbReference>
<keyword evidence="12" id="KW-0732">Signal</keyword>
<dbReference type="Gene3D" id="3.40.50.11660">
    <property type="entry name" value="Glycosyl transferase family 10, C-terminal domain"/>
    <property type="match status" value="1"/>
</dbReference>
<comment type="caution">
    <text evidence="15">The sequence shown here is derived from an EMBL/GenBank/DDBJ whole genome shotgun (WGS) entry which is preliminary data.</text>
</comment>
<keyword evidence="4 11" id="KW-0328">Glycosyltransferase</keyword>
<feature type="domain" description="Fucosyltransferase N-terminal" evidence="14">
    <location>
        <begin position="102"/>
        <end position="200"/>
    </location>
</feature>
<dbReference type="Pfam" id="PF17039">
    <property type="entry name" value="Glyco_tran_10_N"/>
    <property type="match status" value="1"/>
</dbReference>
<accession>A0A2B4SNK8</accession>
<dbReference type="SUPFAM" id="SSF53756">
    <property type="entry name" value="UDP-Glycosyltransferase/glycogen phosphorylase"/>
    <property type="match status" value="1"/>
</dbReference>
<evidence type="ECO:0000259" key="13">
    <source>
        <dbReference type="Pfam" id="PF00852"/>
    </source>
</evidence>
<dbReference type="EMBL" id="LSMT01000035">
    <property type="protein sequence ID" value="PFX31481.1"/>
    <property type="molecule type" value="Genomic_DNA"/>
</dbReference>
<keyword evidence="16" id="KW-1185">Reference proteome</keyword>
<evidence type="ECO:0000256" key="6">
    <source>
        <dbReference type="ARBA" id="ARBA00022692"/>
    </source>
</evidence>
<keyword evidence="10" id="KW-0325">Glycoprotein</keyword>
<dbReference type="Proteomes" id="UP000225706">
    <property type="component" value="Unassembled WGS sequence"/>
</dbReference>
<dbReference type="PANTHER" id="PTHR11929:SF194">
    <property type="entry name" value="ALPHA-(1,3)-FUCOSYLTRANSFERASE 10"/>
    <property type="match status" value="1"/>
</dbReference>
<evidence type="ECO:0000313" key="15">
    <source>
        <dbReference type="EMBL" id="PFX31481.1"/>
    </source>
</evidence>
<dbReference type="Pfam" id="PF00852">
    <property type="entry name" value="Glyco_transf_10"/>
    <property type="match status" value="1"/>
</dbReference>
<organism evidence="15 16">
    <name type="scientific">Stylophora pistillata</name>
    <name type="common">Smooth cauliflower coral</name>
    <dbReference type="NCBI Taxonomy" id="50429"/>
    <lineage>
        <taxon>Eukaryota</taxon>
        <taxon>Metazoa</taxon>
        <taxon>Cnidaria</taxon>
        <taxon>Anthozoa</taxon>
        <taxon>Hexacorallia</taxon>
        <taxon>Scleractinia</taxon>
        <taxon>Astrocoeniina</taxon>
        <taxon>Pocilloporidae</taxon>
        <taxon>Stylophora</taxon>
    </lineage>
</organism>
<evidence type="ECO:0000256" key="7">
    <source>
        <dbReference type="ARBA" id="ARBA00022968"/>
    </source>
</evidence>
<evidence type="ECO:0000256" key="3">
    <source>
        <dbReference type="ARBA" id="ARBA00008919"/>
    </source>
</evidence>
<dbReference type="UniPathway" id="UPA00378"/>
<comment type="pathway">
    <text evidence="2">Protein modification; protein glycosylation.</text>
</comment>
<evidence type="ECO:0000313" key="16">
    <source>
        <dbReference type="Proteomes" id="UP000225706"/>
    </source>
</evidence>
<evidence type="ECO:0000256" key="2">
    <source>
        <dbReference type="ARBA" id="ARBA00004922"/>
    </source>
</evidence>
<protein>
    <recommendedName>
        <fullName evidence="11">Fucosyltransferase</fullName>
        <ecNumber evidence="11">2.4.1.-</ecNumber>
    </recommendedName>
</protein>
<comment type="similarity">
    <text evidence="3 11">Belongs to the glycosyltransferase 10 family.</text>
</comment>
<evidence type="ECO:0000256" key="4">
    <source>
        <dbReference type="ARBA" id="ARBA00022676"/>
    </source>
</evidence>
<dbReference type="EC" id="2.4.1.-" evidence="11"/>
<keyword evidence="11" id="KW-0333">Golgi apparatus</keyword>